<feature type="transmembrane region" description="Helical" evidence="5">
    <location>
        <begin position="72"/>
        <end position="101"/>
    </location>
</feature>
<sequence>MSETTAAVAAPTASVAAPAAAPSGGRRVALDTARVVLALFFGFSAVAKIMAHESAVQSFDRMGWGSGAMYTIGGLETAGAVALLVPLLAGVAAMALAGLLAGASIVQLTLLDPPNAVMPALLIAVVVLIARDRKDRTAELAALLRGLTAARRGGQ</sequence>
<protein>
    <submittedName>
        <fullName evidence="6">Membrane protein YphA (DoxX/SURF4 family)</fullName>
    </submittedName>
</protein>
<name>A0ABS4VDH0_9ACTN</name>
<dbReference type="Pfam" id="PF13564">
    <property type="entry name" value="DoxX_2"/>
    <property type="match status" value="1"/>
</dbReference>
<evidence type="ECO:0000313" key="6">
    <source>
        <dbReference type="EMBL" id="MBP2361971.1"/>
    </source>
</evidence>
<evidence type="ECO:0000256" key="3">
    <source>
        <dbReference type="ARBA" id="ARBA00022989"/>
    </source>
</evidence>
<dbReference type="RefSeq" id="WP_274922957.1">
    <property type="nucleotide sequence ID" value="NZ_BMWJ01000009.1"/>
</dbReference>
<accession>A0ABS4VDH0</accession>
<evidence type="ECO:0000256" key="1">
    <source>
        <dbReference type="ARBA" id="ARBA00004141"/>
    </source>
</evidence>
<dbReference type="GeneID" id="97341902"/>
<evidence type="ECO:0000256" key="4">
    <source>
        <dbReference type="ARBA" id="ARBA00023136"/>
    </source>
</evidence>
<keyword evidence="2 5" id="KW-0812">Transmembrane</keyword>
<evidence type="ECO:0000256" key="2">
    <source>
        <dbReference type="ARBA" id="ARBA00022692"/>
    </source>
</evidence>
<comment type="subcellular location">
    <subcellularLocation>
        <location evidence="1">Membrane</location>
        <topology evidence="1">Multi-pass membrane protein</topology>
    </subcellularLocation>
</comment>
<keyword evidence="7" id="KW-1185">Reference proteome</keyword>
<evidence type="ECO:0000256" key="5">
    <source>
        <dbReference type="SAM" id="Phobius"/>
    </source>
</evidence>
<feature type="transmembrane region" description="Helical" evidence="5">
    <location>
        <begin position="113"/>
        <end position="130"/>
    </location>
</feature>
<proteinExistence type="predicted"/>
<keyword evidence="3 5" id="KW-1133">Transmembrane helix</keyword>
<dbReference type="EMBL" id="JAGINS010000001">
    <property type="protein sequence ID" value="MBP2361971.1"/>
    <property type="molecule type" value="Genomic_DNA"/>
</dbReference>
<organism evidence="6 7">
    <name type="scientific">Streptomyces clavifer</name>
    <dbReference type="NCBI Taxonomy" id="68188"/>
    <lineage>
        <taxon>Bacteria</taxon>
        <taxon>Bacillati</taxon>
        <taxon>Actinomycetota</taxon>
        <taxon>Actinomycetes</taxon>
        <taxon>Kitasatosporales</taxon>
        <taxon>Streptomycetaceae</taxon>
        <taxon>Streptomyces</taxon>
    </lineage>
</organism>
<comment type="caution">
    <text evidence="6">The sequence shown here is derived from an EMBL/GenBank/DDBJ whole genome shotgun (WGS) entry which is preliminary data.</text>
</comment>
<dbReference type="InterPro" id="IPR032808">
    <property type="entry name" value="DoxX"/>
</dbReference>
<dbReference type="Proteomes" id="UP001519311">
    <property type="component" value="Unassembled WGS sequence"/>
</dbReference>
<reference evidence="6 7" key="1">
    <citation type="submission" date="2021-03" db="EMBL/GenBank/DDBJ databases">
        <title>Sequencing the genomes of 1000 actinobacteria strains.</title>
        <authorList>
            <person name="Klenk H.-P."/>
        </authorList>
    </citation>
    <scope>NUCLEOTIDE SEQUENCE [LARGE SCALE GENOMIC DNA]</scope>
    <source>
        <strain evidence="6 7">DSM 40843</strain>
    </source>
</reference>
<gene>
    <name evidence="6" type="ORF">JOF59_004371</name>
</gene>
<evidence type="ECO:0000313" key="7">
    <source>
        <dbReference type="Proteomes" id="UP001519311"/>
    </source>
</evidence>
<keyword evidence="4 5" id="KW-0472">Membrane</keyword>